<dbReference type="Pfam" id="PF00688">
    <property type="entry name" value="TGFb_propeptide"/>
    <property type="match status" value="1"/>
</dbReference>
<keyword evidence="7" id="KW-0325">Glycoprotein</keyword>
<evidence type="ECO:0000256" key="8">
    <source>
        <dbReference type="RuleBase" id="RU000354"/>
    </source>
</evidence>
<dbReference type="Pfam" id="PF00019">
    <property type="entry name" value="TGF_beta"/>
    <property type="match status" value="1"/>
</dbReference>
<feature type="region of interest" description="Disordered" evidence="9">
    <location>
        <begin position="82"/>
        <end position="110"/>
    </location>
</feature>
<dbReference type="GO" id="GO:0005615">
    <property type="term" value="C:extracellular space"/>
    <property type="evidence" value="ECO:0007669"/>
    <property type="project" value="TreeGrafter"/>
</dbReference>
<comment type="subcellular location">
    <subcellularLocation>
        <location evidence="1">Secreted</location>
    </subcellularLocation>
</comment>
<sequence length="529" mass="59281">MLFLNLCFSQFAFILLLPFVIGDSVEINTDNTTVISYIEQRLNDLRDISAHSLAINDTYSKINDSSNINSDLYEVQDSIKTEANGSPPLVPPQDDVNTTETPQLENDTNATETARLLTEGDKDATATPESLLPPLLNAEEIKEKALGNLMQIFGISEVSSRNVTPAPAPEFMIELYNTITDTYGVTRAKNPYDAHVVRSFSEKDNVIDEFLYFNITGLEETETILEAELHIHRLQTPHEQLHPSLYLTPFYILSLYQVSDPSKLAIPDLHHLLGVHYVSALGSGWEVFNVKQSVLKWISGQPNYGFLVVATSLGGDRVPVTLSRRRATLDNKQPILVLFTRDSTVKTIEIQPKTKVVQMVSNPSNSSSKEEEIAIAPNSSLEIDRFHHALLYKDSIRHPNSVNRFRSRRSKNQTRSNHEHGKNLTACNRQDLLVSFEAIGWSSWIISPKKYNAFYCTGPCNFPLDLEVKPSNHATVQSIVHELKLASGIGRPCCVPTTLLPISVLYYDYQDNVVLKQFPDMVVEQCGCS</sequence>
<evidence type="ECO:0000256" key="1">
    <source>
        <dbReference type="ARBA" id="ARBA00004613"/>
    </source>
</evidence>
<evidence type="ECO:0000259" key="11">
    <source>
        <dbReference type="PROSITE" id="PS51362"/>
    </source>
</evidence>
<evidence type="ECO:0000256" key="9">
    <source>
        <dbReference type="SAM" id="MobiDB-lite"/>
    </source>
</evidence>
<evidence type="ECO:0000256" key="4">
    <source>
        <dbReference type="ARBA" id="ARBA00022729"/>
    </source>
</evidence>
<dbReference type="OrthoDB" id="5987191at2759"/>
<keyword evidence="6" id="KW-1015">Disulfide bond</keyword>
<keyword evidence="3" id="KW-0964">Secreted</keyword>
<dbReference type="SMART" id="SM00204">
    <property type="entry name" value="TGFB"/>
    <property type="match status" value="1"/>
</dbReference>
<accession>A0A8J2LS52</accession>
<evidence type="ECO:0000256" key="10">
    <source>
        <dbReference type="SAM" id="SignalP"/>
    </source>
</evidence>
<gene>
    <name evidence="12" type="ORF">AFUS01_LOCUS37138</name>
</gene>
<evidence type="ECO:0000256" key="6">
    <source>
        <dbReference type="ARBA" id="ARBA00023157"/>
    </source>
</evidence>
<evidence type="ECO:0000313" key="12">
    <source>
        <dbReference type="EMBL" id="CAG7827135.1"/>
    </source>
</evidence>
<dbReference type="InterPro" id="IPR017948">
    <property type="entry name" value="TGFb_CS"/>
</dbReference>
<dbReference type="AlphaFoldDB" id="A0A8J2LS52"/>
<feature type="compositionally biased region" description="Polar residues" evidence="9">
    <location>
        <begin position="95"/>
        <end position="110"/>
    </location>
</feature>
<name>A0A8J2LS52_9HEXA</name>
<dbReference type="PROSITE" id="PS51362">
    <property type="entry name" value="TGF_BETA_2"/>
    <property type="match status" value="1"/>
</dbReference>
<comment type="caution">
    <text evidence="12">The sequence shown here is derived from an EMBL/GenBank/DDBJ whole genome shotgun (WGS) entry which is preliminary data.</text>
</comment>
<evidence type="ECO:0000256" key="7">
    <source>
        <dbReference type="ARBA" id="ARBA00023180"/>
    </source>
</evidence>
<dbReference type="InterPro" id="IPR001839">
    <property type="entry name" value="TGF-b_C"/>
</dbReference>
<dbReference type="FunFam" id="2.10.90.10:FF:000001">
    <property type="entry name" value="Bone morphogenetic protein 4"/>
    <property type="match status" value="1"/>
</dbReference>
<keyword evidence="4 10" id="KW-0732">Signal</keyword>
<dbReference type="GO" id="GO:0008083">
    <property type="term" value="F:growth factor activity"/>
    <property type="evidence" value="ECO:0007669"/>
    <property type="project" value="UniProtKB-KW"/>
</dbReference>
<comment type="similarity">
    <text evidence="2 8">Belongs to the TGF-beta family.</text>
</comment>
<dbReference type="InterPro" id="IPR001111">
    <property type="entry name" value="TGF-b_propeptide"/>
</dbReference>
<proteinExistence type="inferred from homology"/>
<feature type="signal peptide" evidence="10">
    <location>
        <begin position="1"/>
        <end position="22"/>
    </location>
</feature>
<evidence type="ECO:0000313" key="13">
    <source>
        <dbReference type="Proteomes" id="UP000708208"/>
    </source>
</evidence>
<keyword evidence="13" id="KW-1185">Reference proteome</keyword>
<keyword evidence="5 8" id="KW-0339">Growth factor</keyword>
<feature type="chain" id="PRO_5035211412" description="TGF-beta family profile domain-containing protein" evidence="10">
    <location>
        <begin position="23"/>
        <end position="529"/>
    </location>
</feature>
<feature type="domain" description="TGF-beta family profile" evidence="11">
    <location>
        <begin position="406"/>
        <end position="529"/>
    </location>
</feature>
<reference evidence="12" key="1">
    <citation type="submission" date="2021-06" db="EMBL/GenBank/DDBJ databases">
        <authorList>
            <person name="Hodson N. C."/>
            <person name="Mongue J. A."/>
            <person name="Jaron S. K."/>
        </authorList>
    </citation>
    <scope>NUCLEOTIDE SEQUENCE</scope>
</reference>
<protein>
    <recommendedName>
        <fullName evidence="11">TGF-beta family profile domain-containing protein</fullName>
    </recommendedName>
</protein>
<dbReference type="InterPro" id="IPR015615">
    <property type="entry name" value="TGF-beta-rel"/>
</dbReference>
<dbReference type="Proteomes" id="UP000708208">
    <property type="component" value="Unassembled WGS sequence"/>
</dbReference>
<dbReference type="GO" id="GO:0005125">
    <property type="term" value="F:cytokine activity"/>
    <property type="evidence" value="ECO:0007669"/>
    <property type="project" value="TreeGrafter"/>
</dbReference>
<evidence type="ECO:0000256" key="2">
    <source>
        <dbReference type="ARBA" id="ARBA00006656"/>
    </source>
</evidence>
<dbReference type="EMBL" id="CAJVCH010542386">
    <property type="protein sequence ID" value="CAG7827135.1"/>
    <property type="molecule type" value="Genomic_DNA"/>
</dbReference>
<dbReference type="PANTHER" id="PTHR11848">
    <property type="entry name" value="TGF-BETA FAMILY"/>
    <property type="match status" value="1"/>
</dbReference>
<dbReference type="PROSITE" id="PS00250">
    <property type="entry name" value="TGF_BETA_1"/>
    <property type="match status" value="1"/>
</dbReference>
<dbReference type="PANTHER" id="PTHR11848:SF308">
    <property type="entry name" value="BMP-LIKE PROTEIN UNC-129"/>
    <property type="match status" value="1"/>
</dbReference>
<organism evidence="12 13">
    <name type="scientific">Allacma fusca</name>
    <dbReference type="NCBI Taxonomy" id="39272"/>
    <lineage>
        <taxon>Eukaryota</taxon>
        <taxon>Metazoa</taxon>
        <taxon>Ecdysozoa</taxon>
        <taxon>Arthropoda</taxon>
        <taxon>Hexapoda</taxon>
        <taxon>Collembola</taxon>
        <taxon>Symphypleona</taxon>
        <taxon>Sminthuridae</taxon>
        <taxon>Allacma</taxon>
    </lineage>
</organism>
<evidence type="ECO:0000256" key="5">
    <source>
        <dbReference type="ARBA" id="ARBA00023030"/>
    </source>
</evidence>
<evidence type="ECO:0000256" key="3">
    <source>
        <dbReference type="ARBA" id="ARBA00022525"/>
    </source>
</evidence>